<dbReference type="Gene3D" id="3.30.9.10">
    <property type="entry name" value="D-Amino Acid Oxidase, subunit A, domain 2"/>
    <property type="match status" value="1"/>
</dbReference>
<feature type="domain" description="FAD dependent oxidoreductase" evidence="8">
    <location>
        <begin position="10"/>
        <end position="405"/>
    </location>
</feature>
<keyword evidence="10" id="KW-1185">Reference proteome</keyword>
<dbReference type="RefSeq" id="WP_354464262.1">
    <property type="nucleotide sequence ID" value="NZ_JBEWSZ010000006.1"/>
</dbReference>
<dbReference type="NCBIfam" id="NF001933">
    <property type="entry name" value="PRK00711.1"/>
    <property type="match status" value="1"/>
</dbReference>
<comment type="caution">
    <text evidence="9">The sequence shown here is derived from an EMBL/GenBank/DDBJ whole genome shotgun (WGS) entry which is preliminary data.</text>
</comment>
<reference evidence="9 10" key="1">
    <citation type="submission" date="2024-06" db="EMBL/GenBank/DDBJ databases">
        <authorList>
            <person name="Kim D.-U."/>
        </authorList>
    </citation>
    <scope>NUCLEOTIDE SEQUENCE [LARGE SCALE GENOMIC DNA]</scope>
    <source>
        <strain evidence="9 10">KACC15460</strain>
    </source>
</reference>
<dbReference type="PANTHER" id="PTHR13847:SF280">
    <property type="entry name" value="D-AMINO ACID DEHYDROGENASE"/>
    <property type="match status" value="1"/>
</dbReference>
<gene>
    <name evidence="7" type="primary">dadA</name>
    <name evidence="9" type="ORF">ABVQ20_33875</name>
</gene>
<protein>
    <recommendedName>
        <fullName evidence="7">D-amino acid dehydrogenase</fullName>
        <ecNumber evidence="7">1.4.99.-</ecNumber>
    </recommendedName>
</protein>
<keyword evidence="3 7" id="KW-0285">Flavoprotein</keyword>
<dbReference type="SUPFAM" id="SSF54373">
    <property type="entry name" value="FAD-linked reductases, C-terminal domain"/>
    <property type="match status" value="1"/>
</dbReference>
<evidence type="ECO:0000256" key="7">
    <source>
        <dbReference type="HAMAP-Rule" id="MF_01202"/>
    </source>
</evidence>
<evidence type="ECO:0000313" key="10">
    <source>
        <dbReference type="Proteomes" id="UP001548832"/>
    </source>
</evidence>
<evidence type="ECO:0000259" key="8">
    <source>
        <dbReference type="Pfam" id="PF01266"/>
    </source>
</evidence>
<name>A0ABV2DPN2_9HYPH</name>
<dbReference type="InterPro" id="IPR023080">
    <property type="entry name" value="DadA"/>
</dbReference>
<dbReference type="Pfam" id="PF01266">
    <property type="entry name" value="DAO"/>
    <property type="match status" value="1"/>
</dbReference>
<dbReference type="HAMAP" id="MF_01202">
    <property type="entry name" value="DadA"/>
    <property type="match status" value="1"/>
</dbReference>
<evidence type="ECO:0000256" key="2">
    <source>
        <dbReference type="ARBA" id="ARBA00009410"/>
    </source>
</evidence>
<evidence type="ECO:0000313" key="9">
    <source>
        <dbReference type="EMBL" id="MET2831948.1"/>
    </source>
</evidence>
<dbReference type="GO" id="GO:0016491">
    <property type="term" value="F:oxidoreductase activity"/>
    <property type="evidence" value="ECO:0007669"/>
    <property type="project" value="UniProtKB-KW"/>
</dbReference>
<keyword evidence="4 7" id="KW-0274">FAD</keyword>
<comment type="cofactor">
    <cofactor evidence="1 7">
        <name>FAD</name>
        <dbReference type="ChEBI" id="CHEBI:57692"/>
    </cofactor>
</comment>
<comment type="similarity">
    <text evidence="2 7">Belongs to the DadA oxidoreductase family.</text>
</comment>
<dbReference type="InterPro" id="IPR036188">
    <property type="entry name" value="FAD/NAD-bd_sf"/>
</dbReference>
<evidence type="ECO:0000256" key="6">
    <source>
        <dbReference type="ARBA" id="ARBA00047884"/>
    </source>
</evidence>
<proteinExistence type="inferred from homology"/>
<sequence length="426" mass="46952">MRRRKERTMKVMVLGGGVIGVTTAYFLAEAGHEVTVIDRQKGPALETSFANAGEVSPGYASPWAGPGIPVKAIKWLLMKHGPLVVRPAFDVHMWVWLAKMLRNCTAERYAVNKARMVPLAEYSRDTLKALRETTGIAYDERAKGTLQLFRTQKQLDGTAGDIEVLKTYGVPYETLDPAGCIAAEPALAAVREKFVGGLRLPGDETGDCKMFTDRLAEMCVARGVTFEYETTIRRVVKNRNRITNVTTDKGWKSADAYVMALGSYSARLMRFLKRPIPVYPVKGYSITVPIKDADAAPVSTVMDETYKVAITRLGDRIRVGGTAEISGFDLRLHESRRRTLEHSVGDLFPGGGSMRDATFWCGLRPMTPDGPPLIGRTEFSNLYLNTGHGTLGWTMACGSAKVLADIISSRVPDINVRDLGPERYLK</sequence>
<dbReference type="PANTHER" id="PTHR13847">
    <property type="entry name" value="SARCOSINE DEHYDROGENASE-RELATED"/>
    <property type="match status" value="1"/>
</dbReference>
<comment type="function">
    <text evidence="7">Oxidative deamination of D-amino acids.</text>
</comment>
<evidence type="ECO:0000256" key="3">
    <source>
        <dbReference type="ARBA" id="ARBA00022630"/>
    </source>
</evidence>
<dbReference type="Gene3D" id="3.50.50.60">
    <property type="entry name" value="FAD/NAD(P)-binding domain"/>
    <property type="match status" value="2"/>
</dbReference>
<dbReference type="SUPFAM" id="SSF51905">
    <property type="entry name" value="FAD/NAD(P)-binding domain"/>
    <property type="match status" value="1"/>
</dbReference>
<accession>A0ABV2DPN2</accession>
<evidence type="ECO:0000256" key="5">
    <source>
        <dbReference type="ARBA" id="ARBA00023002"/>
    </source>
</evidence>
<evidence type="ECO:0000256" key="4">
    <source>
        <dbReference type="ARBA" id="ARBA00022827"/>
    </source>
</evidence>
<dbReference type="Proteomes" id="UP001548832">
    <property type="component" value="Unassembled WGS sequence"/>
</dbReference>
<evidence type="ECO:0000256" key="1">
    <source>
        <dbReference type="ARBA" id="ARBA00001974"/>
    </source>
</evidence>
<comment type="catalytic activity">
    <reaction evidence="6 7">
        <text>a D-alpha-amino acid + A + H2O = a 2-oxocarboxylate + AH2 + NH4(+)</text>
        <dbReference type="Rhea" id="RHEA:18125"/>
        <dbReference type="ChEBI" id="CHEBI:13193"/>
        <dbReference type="ChEBI" id="CHEBI:15377"/>
        <dbReference type="ChEBI" id="CHEBI:17499"/>
        <dbReference type="ChEBI" id="CHEBI:28938"/>
        <dbReference type="ChEBI" id="CHEBI:35179"/>
        <dbReference type="ChEBI" id="CHEBI:59871"/>
    </reaction>
</comment>
<dbReference type="EMBL" id="JBEWSZ010000006">
    <property type="protein sequence ID" value="MET2831948.1"/>
    <property type="molecule type" value="Genomic_DNA"/>
</dbReference>
<feature type="binding site" evidence="7">
    <location>
        <begin position="11"/>
        <end position="25"/>
    </location>
    <ligand>
        <name>FAD</name>
        <dbReference type="ChEBI" id="CHEBI:57692"/>
    </ligand>
</feature>
<organism evidence="9 10">
    <name type="scientific">Mesorhizobium shangrilense</name>
    <dbReference type="NCBI Taxonomy" id="460060"/>
    <lineage>
        <taxon>Bacteria</taxon>
        <taxon>Pseudomonadati</taxon>
        <taxon>Pseudomonadota</taxon>
        <taxon>Alphaproteobacteria</taxon>
        <taxon>Hyphomicrobiales</taxon>
        <taxon>Phyllobacteriaceae</taxon>
        <taxon>Mesorhizobium</taxon>
    </lineage>
</organism>
<dbReference type="EC" id="1.4.99.-" evidence="7"/>
<dbReference type="InterPro" id="IPR006076">
    <property type="entry name" value="FAD-dep_OxRdtase"/>
</dbReference>
<keyword evidence="5 7" id="KW-0560">Oxidoreductase</keyword>